<keyword evidence="1" id="KW-0472">Membrane</keyword>
<organism evidence="2 3">
    <name type="scientific">Paraburkholderia panacisoli</name>
    <dbReference type="NCBI Taxonomy" id="2603818"/>
    <lineage>
        <taxon>Bacteria</taxon>
        <taxon>Pseudomonadati</taxon>
        <taxon>Pseudomonadota</taxon>
        <taxon>Betaproteobacteria</taxon>
        <taxon>Burkholderiales</taxon>
        <taxon>Burkholderiaceae</taxon>
        <taxon>Paraburkholderia</taxon>
    </lineage>
</organism>
<comment type="caution">
    <text evidence="2">The sequence shown here is derived from an EMBL/GenBank/DDBJ whole genome shotgun (WGS) entry which is preliminary data.</text>
</comment>
<sequence length="181" mass="17138">MFEVLGVYGGGDAGGADVAAGVFAVTGGGACGAAEGGVAAGALPALGELVGFVALGALFGVAAVALSAFAAAAAAVADFAVGGVAVAVALAVAVAVAGAAALAADVAAYALEGITNAKLPAQPSAHTAPSAARLALNPNDGARLMPRRCARVESCAFTTALSTARYASEAACRATQARYTR</sequence>
<evidence type="ECO:0000313" key="2">
    <source>
        <dbReference type="EMBL" id="KAA1015196.1"/>
    </source>
</evidence>
<evidence type="ECO:0000256" key="1">
    <source>
        <dbReference type="SAM" id="Phobius"/>
    </source>
</evidence>
<reference evidence="2 3" key="1">
    <citation type="submission" date="2019-08" db="EMBL/GenBank/DDBJ databases">
        <title>Paraburkholderia sp. DCY113.</title>
        <authorList>
            <person name="Kang J."/>
        </authorList>
    </citation>
    <scope>NUCLEOTIDE SEQUENCE [LARGE SCALE GENOMIC DNA]</scope>
    <source>
        <strain evidence="2 3">DCY113</strain>
    </source>
</reference>
<accession>A0A5B0HIV9</accession>
<proteinExistence type="predicted"/>
<keyword evidence="1" id="KW-1133">Transmembrane helix</keyword>
<dbReference type="AlphaFoldDB" id="A0A5B0HIV9"/>
<evidence type="ECO:0000313" key="3">
    <source>
        <dbReference type="Proteomes" id="UP000325273"/>
    </source>
</evidence>
<keyword evidence="1" id="KW-0812">Transmembrane</keyword>
<protein>
    <submittedName>
        <fullName evidence="2">Uncharacterized protein</fullName>
    </submittedName>
</protein>
<name>A0A5B0HIV9_9BURK</name>
<gene>
    <name evidence="2" type="ORF">FVF58_04585</name>
</gene>
<keyword evidence="3" id="KW-1185">Reference proteome</keyword>
<dbReference type="Proteomes" id="UP000325273">
    <property type="component" value="Unassembled WGS sequence"/>
</dbReference>
<feature type="transmembrane region" description="Helical" evidence="1">
    <location>
        <begin position="52"/>
        <end position="77"/>
    </location>
</feature>
<dbReference type="EMBL" id="VTUZ01000002">
    <property type="protein sequence ID" value="KAA1015196.1"/>
    <property type="molecule type" value="Genomic_DNA"/>
</dbReference>
<feature type="transmembrane region" description="Helical" evidence="1">
    <location>
        <begin position="84"/>
        <end position="111"/>
    </location>
</feature>